<sequence length="100" mass="10703">MLQSLDETEQQIDATPESASNDYGWGTIVTSYEALAAHWETLTPPEGQELRHRQLTSQARAVADASAEVASLPLSEMGYGAGLDVVRARTDLRTAVAGLS</sequence>
<evidence type="ECO:0000313" key="2">
    <source>
        <dbReference type="EMBL" id="SDY72785.1"/>
    </source>
</evidence>
<dbReference type="Proteomes" id="UP000198921">
    <property type="component" value="Unassembled WGS sequence"/>
</dbReference>
<feature type="region of interest" description="Disordered" evidence="1">
    <location>
        <begin position="1"/>
        <end position="21"/>
    </location>
</feature>
<keyword evidence="3" id="KW-1185">Reference proteome</keyword>
<accession>A0A1H3M9S8</accession>
<dbReference type="EMBL" id="FNOT01000010">
    <property type="protein sequence ID" value="SDY72785.1"/>
    <property type="molecule type" value="Genomic_DNA"/>
</dbReference>
<feature type="compositionally biased region" description="Acidic residues" evidence="1">
    <location>
        <begin position="1"/>
        <end position="10"/>
    </location>
</feature>
<evidence type="ECO:0000256" key="1">
    <source>
        <dbReference type="SAM" id="MobiDB-lite"/>
    </source>
</evidence>
<organism evidence="2 3">
    <name type="scientific">Geodermatophilus africanus</name>
    <dbReference type="NCBI Taxonomy" id="1137993"/>
    <lineage>
        <taxon>Bacteria</taxon>
        <taxon>Bacillati</taxon>
        <taxon>Actinomycetota</taxon>
        <taxon>Actinomycetes</taxon>
        <taxon>Geodermatophilales</taxon>
        <taxon>Geodermatophilaceae</taxon>
        <taxon>Geodermatophilus</taxon>
    </lineage>
</organism>
<feature type="compositionally biased region" description="Polar residues" evidence="1">
    <location>
        <begin position="11"/>
        <end position="21"/>
    </location>
</feature>
<protein>
    <submittedName>
        <fullName evidence="2">Uncharacterized protein</fullName>
    </submittedName>
</protein>
<evidence type="ECO:0000313" key="3">
    <source>
        <dbReference type="Proteomes" id="UP000198921"/>
    </source>
</evidence>
<gene>
    <name evidence="2" type="ORF">SAMN05660209_03591</name>
</gene>
<dbReference type="AlphaFoldDB" id="A0A1H3M9S8"/>
<reference evidence="3" key="1">
    <citation type="submission" date="2016-10" db="EMBL/GenBank/DDBJ databases">
        <authorList>
            <person name="Varghese N."/>
            <person name="Submissions S."/>
        </authorList>
    </citation>
    <scope>NUCLEOTIDE SEQUENCE [LARGE SCALE GENOMIC DNA]</scope>
    <source>
        <strain evidence="3">DSM 45422</strain>
    </source>
</reference>
<proteinExistence type="predicted"/>
<name>A0A1H3M9S8_9ACTN</name>